<keyword evidence="1" id="KW-0812">Transmembrane</keyword>
<keyword evidence="3" id="KW-1185">Reference proteome</keyword>
<feature type="transmembrane region" description="Helical" evidence="1">
    <location>
        <begin position="30"/>
        <end position="49"/>
    </location>
</feature>
<organism evidence="2 3">
    <name type="scientific">Chelativorans petroleitrophicus</name>
    <dbReference type="NCBI Taxonomy" id="2975484"/>
    <lineage>
        <taxon>Bacteria</taxon>
        <taxon>Pseudomonadati</taxon>
        <taxon>Pseudomonadota</taxon>
        <taxon>Alphaproteobacteria</taxon>
        <taxon>Hyphomicrobiales</taxon>
        <taxon>Phyllobacteriaceae</taxon>
        <taxon>Chelativorans</taxon>
    </lineage>
</organism>
<name>A0A9X2X4Z1_9HYPH</name>
<evidence type="ECO:0000256" key="1">
    <source>
        <dbReference type="SAM" id="Phobius"/>
    </source>
</evidence>
<reference evidence="2" key="1">
    <citation type="submission" date="2022-08" db="EMBL/GenBank/DDBJ databases">
        <title>Chelativorans sichuanense sp. nov., a paraffin oil-degrading bacterium isolated from a mixture of oil-based drill cuttings and paddy soil.</title>
        <authorList>
            <person name="Yu J."/>
            <person name="Liu H."/>
            <person name="Chen Q."/>
        </authorList>
    </citation>
    <scope>NUCLEOTIDE SEQUENCE</scope>
    <source>
        <strain evidence="2">SCAU 2101</strain>
    </source>
</reference>
<comment type="caution">
    <text evidence="2">The sequence shown here is derived from an EMBL/GenBank/DDBJ whole genome shotgun (WGS) entry which is preliminary data.</text>
</comment>
<dbReference type="EMBL" id="JAODNV010000001">
    <property type="protein sequence ID" value="MCT8988765.1"/>
    <property type="molecule type" value="Genomic_DNA"/>
</dbReference>
<dbReference type="InterPro" id="IPR007047">
    <property type="entry name" value="Flp_Fap"/>
</dbReference>
<keyword evidence="1" id="KW-1133">Transmembrane helix</keyword>
<proteinExistence type="predicted"/>
<dbReference type="Pfam" id="PF04964">
    <property type="entry name" value="Flp_Fap"/>
    <property type="match status" value="1"/>
</dbReference>
<evidence type="ECO:0000313" key="2">
    <source>
        <dbReference type="EMBL" id="MCT8988765.1"/>
    </source>
</evidence>
<accession>A0A9X2X4Z1</accession>
<keyword evidence="1" id="KW-0472">Membrane</keyword>
<evidence type="ECO:0000313" key="3">
    <source>
        <dbReference type="Proteomes" id="UP001149009"/>
    </source>
</evidence>
<dbReference type="RefSeq" id="WP_261513378.1">
    <property type="nucleotide sequence ID" value="NZ_JAODNV010000001.1"/>
</dbReference>
<sequence length="69" mass="7306">MKGRKTFVAAAGSQAWLAGRSPRRREGAAAVEYALIAAVILVAIIVASAELGRQVTTVWHDNAEETLAD</sequence>
<gene>
    <name evidence="2" type="ORF">NYR54_00435</name>
</gene>
<dbReference type="Proteomes" id="UP001149009">
    <property type="component" value="Unassembled WGS sequence"/>
</dbReference>
<protein>
    <submittedName>
        <fullName evidence="2">Flp family type IVb pilin</fullName>
    </submittedName>
</protein>
<dbReference type="AlphaFoldDB" id="A0A9X2X4Z1"/>